<evidence type="ECO:0000313" key="1">
    <source>
        <dbReference type="EMBL" id="RIB00358.1"/>
    </source>
</evidence>
<keyword evidence="2" id="KW-1185">Reference proteome</keyword>
<dbReference type="EMBL" id="QKWP01004401">
    <property type="protein sequence ID" value="RIB00358.1"/>
    <property type="molecule type" value="Genomic_DNA"/>
</dbReference>
<name>A0A397TTW4_9GLOM</name>
<comment type="caution">
    <text evidence="1">The sequence shown here is derived from an EMBL/GenBank/DDBJ whole genome shotgun (WGS) entry which is preliminary data.</text>
</comment>
<evidence type="ECO:0000313" key="2">
    <source>
        <dbReference type="Proteomes" id="UP000266673"/>
    </source>
</evidence>
<sequence>MNKEIKNLQNLTLGEFLASEIEQVLQKVEANKFIGWASDSASSMKLAKNIIHSKYPFIMTLPCIAHQLHLISYDICHLPHMIPQN</sequence>
<organism evidence="1 2">
    <name type="scientific">Gigaspora rosea</name>
    <dbReference type="NCBI Taxonomy" id="44941"/>
    <lineage>
        <taxon>Eukaryota</taxon>
        <taxon>Fungi</taxon>
        <taxon>Fungi incertae sedis</taxon>
        <taxon>Mucoromycota</taxon>
        <taxon>Glomeromycotina</taxon>
        <taxon>Glomeromycetes</taxon>
        <taxon>Diversisporales</taxon>
        <taxon>Gigasporaceae</taxon>
        <taxon>Gigaspora</taxon>
    </lineage>
</organism>
<accession>A0A397TTW4</accession>
<dbReference type="STRING" id="44941.A0A397TTW4"/>
<dbReference type="AlphaFoldDB" id="A0A397TTW4"/>
<dbReference type="Proteomes" id="UP000266673">
    <property type="component" value="Unassembled WGS sequence"/>
</dbReference>
<reference evidence="1 2" key="1">
    <citation type="submission" date="2018-06" db="EMBL/GenBank/DDBJ databases">
        <title>Comparative genomics reveals the genomic features of Rhizophagus irregularis, R. cerebriforme, R. diaphanum and Gigaspora rosea, and their symbiotic lifestyle signature.</title>
        <authorList>
            <person name="Morin E."/>
            <person name="San Clemente H."/>
            <person name="Chen E.C.H."/>
            <person name="De La Providencia I."/>
            <person name="Hainaut M."/>
            <person name="Kuo A."/>
            <person name="Kohler A."/>
            <person name="Murat C."/>
            <person name="Tang N."/>
            <person name="Roy S."/>
            <person name="Loubradou J."/>
            <person name="Henrissat B."/>
            <person name="Grigoriev I.V."/>
            <person name="Corradi N."/>
            <person name="Roux C."/>
            <person name="Martin F.M."/>
        </authorList>
    </citation>
    <scope>NUCLEOTIDE SEQUENCE [LARGE SCALE GENOMIC DNA]</scope>
    <source>
        <strain evidence="1 2">DAOM 194757</strain>
    </source>
</reference>
<gene>
    <name evidence="1" type="ORF">C2G38_2234594</name>
</gene>
<dbReference type="OrthoDB" id="2412736at2759"/>
<protein>
    <submittedName>
        <fullName evidence="1">Uncharacterized protein</fullName>
    </submittedName>
</protein>
<proteinExistence type="predicted"/>